<gene>
    <name evidence="1" type="ORF">A2W52_00260</name>
</gene>
<proteinExistence type="predicted"/>
<name>A0A1G2MGW3_9BACT</name>
<dbReference type="EMBL" id="MHRJ01000015">
    <property type="protein sequence ID" value="OHA23150.1"/>
    <property type="molecule type" value="Genomic_DNA"/>
</dbReference>
<reference evidence="1 2" key="1">
    <citation type="journal article" date="2016" name="Nat. Commun.">
        <title>Thousands of microbial genomes shed light on interconnected biogeochemical processes in an aquifer system.</title>
        <authorList>
            <person name="Anantharaman K."/>
            <person name="Brown C.T."/>
            <person name="Hug L.A."/>
            <person name="Sharon I."/>
            <person name="Castelle C.J."/>
            <person name="Probst A.J."/>
            <person name="Thomas B.C."/>
            <person name="Singh A."/>
            <person name="Wilkins M.J."/>
            <person name="Karaoz U."/>
            <person name="Brodie E.L."/>
            <person name="Williams K.H."/>
            <person name="Hubbard S.S."/>
            <person name="Banfield J.F."/>
        </authorList>
    </citation>
    <scope>NUCLEOTIDE SEQUENCE [LARGE SCALE GENOMIC DNA]</scope>
</reference>
<evidence type="ECO:0000313" key="2">
    <source>
        <dbReference type="Proteomes" id="UP000176493"/>
    </source>
</evidence>
<dbReference type="Proteomes" id="UP000176493">
    <property type="component" value="Unassembled WGS sequence"/>
</dbReference>
<dbReference type="AlphaFoldDB" id="A0A1G2MGW3"/>
<comment type="caution">
    <text evidence="1">The sequence shown here is derived from an EMBL/GenBank/DDBJ whole genome shotgun (WGS) entry which is preliminary data.</text>
</comment>
<protein>
    <submittedName>
        <fullName evidence="1">Uncharacterized protein</fullName>
    </submittedName>
</protein>
<organism evidence="1 2">
    <name type="scientific">Candidatus Taylorbacteria bacterium RIFCSPHIGHO2_02_49_25</name>
    <dbReference type="NCBI Taxonomy" id="1802305"/>
    <lineage>
        <taxon>Bacteria</taxon>
        <taxon>Candidatus Tayloriibacteriota</taxon>
    </lineage>
</organism>
<sequence>MTRRRANNGRRVFTNAKNGSRVFPHSSAEITTLVSATTRMHNVWLAVARGFYGTGKSLLGNLAPEFAQRANFTGRKYFLRIGHFGTLSAIESVTENGVDRP</sequence>
<accession>A0A1G2MGW3</accession>
<evidence type="ECO:0000313" key="1">
    <source>
        <dbReference type="EMBL" id="OHA23150.1"/>
    </source>
</evidence>